<dbReference type="Proteomes" id="UP001183410">
    <property type="component" value="Unassembled WGS sequence"/>
</dbReference>
<feature type="compositionally biased region" description="Pro residues" evidence="1">
    <location>
        <begin position="411"/>
        <end position="438"/>
    </location>
</feature>
<organism evidence="3 4">
    <name type="scientific">Streptomyces chisholmiae</name>
    <dbReference type="NCBI Taxonomy" id="3075540"/>
    <lineage>
        <taxon>Bacteria</taxon>
        <taxon>Bacillati</taxon>
        <taxon>Actinomycetota</taxon>
        <taxon>Actinomycetes</taxon>
        <taxon>Kitasatosporales</taxon>
        <taxon>Streptomycetaceae</taxon>
        <taxon>Streptomyces</taxon>
    </lineage>
</organism>
<evidence type="ECO:0008006" key="5">
    <source>
        <dbReference type="Google" id="ProtNLM"/>
    </source>
</evidence>
<dbReference type="EMBL" id="JAVREO010000007">
    <property type="protein sequence ID" value="MDT0267229.1"/>
    <property type="molecule type" value="Genomic_DNA"/>
</dbReference>
<keyword evidence="2" id="KW-0472">Membrane</keyword>
<feature type="compositionally biased region" description="Low complexity" evidence="1">
    <location>
        <begin position="385"/>
        <end position="397"/>
    </location>
</feature>
<keyword evidence="4" id="KW-1185">Reference proteome</keyword>
<evidence type="ECO:0000313" key="3">
    <source>
        <dbReference type="EMBL" id="MDT0267229.1"/>
    </source>
</evidence>
<feature type="transmembrane region" description="Helical" evidence="2">
    <location>
        <begin position="129"/>
        <end position="151"/>
    </location>
</feature>
<evidence type="ECO:0000256" key="2">
    <source>
        <dbReference type="SAM" id="Phobius"/>
    </source>
</evidence>
<feature type="transmembrane region" description="Helical" evidence="2">
    <location>
        <begin position="96"/>
        <end position="117"/>
    </location>
</feature>
<sequence length="486" mass="49454">MGTPGPSPSAEELGDLPAEGDGGGGGFGWLGDWFGGLFGGGVFDLPGMVTDALLAFVAELVEAAGEPFLSLLGETLLTTPDLSGHSVLVDMWTTSWGVALGSYVLLVVAGGLTLMGYETVQTRYALKQIAPRLVLGLVASGLSLLVVGHGVELSNALSAAILGGGLLDGGGPALARMLMGDTLGGGNPAHLLILALVLVVLVASVLVGYLVRIAVVALLAVCGPLALSCHGLPQTEGVATLWWRGLGGALLIQVAQSAALAMGVRLFLAPGNSLLVGRAGQLETLLSALCLFWVLWKIPGWVVQVILRGTPVSMPHAPAPVRALRGVAMAMLLYRYLPGRPGAAGRAGAAGAAPPPSPPGGGLGRRPGPPRGPRPPTAPAPVSFGPAAARPHGAAPRPVIPRPRVQRGDAPPNPPPAPPAAALPPPAQAKPRPSPPAGPGLFRPPVVEDPPPTRRAPAPLPPPRPLFREPAEDTDRAKNPPERPER</sequence>
<reference evidence="4" key="1">
    <citation type="submission" date="2023-07" db="EMBL/GenBank/DDBJ databases">
        <title>30 novel species of actinomycetes from the DSMZ collection.</title>
        <authorList>
            <person name="Nouioui I."/>
        </authorList>
    </citation>
    <scope>NUCLEOTIDE SEQUENCE [LARGE SCALE GENOMIC DNA]</scope>
    <source>
        <strain evidence="4">DSM 44915</strain>
    </source>
</reference>
<keyword evidence="2" id="KW-0812">Transmembrane</keyword>
<name>A0ABU2JRS0_9ACTN</name>
<dbReference type="RefSeq" id="WP_311667291.1">
    <property type="nucleotide sequence ID" value="NZ_JAVREO010000007.1"/>
</dbReference>
<evidence type="ECO:0000313" key="4">
    <source>
        <dbReference type="Proteomes" id="UP001183410"/>
    </source>
</evidence>
<feature type="compositionally biased region" description="Pro residues" evidence="1">
    <location>
        <begin position="447"/>
        <end position="465"/>
    </location>
</feature>
<feature type="region of interest" description="Disordered" evidence="1">
    <location>
        <begin position="344"/>
        <end position="486"/>
    </location>
</feature>
<keyword evidence="2" id="KW-1133">Transmembrane helix</keyword>
<proteinExistence type="predicted"/>
<accession>A0ABU2JRS0</accession>
<feature type="transmembrane region" description="Helical" evidence="2">
    <location>
        <begin position="241"/>
        <end position="264"/>
    </location>
</feature>
<protein>
    <recommendedName>
        <fullName evidence="5">Integral membrane protein</fullName>
    </recommendedName>
</protein>
<feature type="compositionally biased region" description="Basic and acidic residues" evidence="1">
    <location>
        <begin position="466"/>
        <end position="486"/>
    </location>
</feature>
<feature type="transmembrane region" description="Helical" evidence="2">
    <location>
        <begin position="285"/>
        <end position="307"/>
    </location>
</feature>
<feature type="transmembrane region" description="Helical" evidence="2">
    <location>
        <begin position="191"/>
        <end position="221"/>
    </location>
</feature>
<evidence type="ECO:0000256" key="1">
    <source>
        <dbReference type="SAM" id="MobiDB-lite"/>
    </source>
</evidence>
<feature type="compositionally biased region" description="Pro residues" evidence="1">
    <location>
        <begin position="367"/>
        <end position="379"/>
    </location>
</feature>
<gene>
    <name evidence="3" type="ORF">RM844_13130</name>
</gene>
<comment type="caution">
    <text evidence="3">The sequence shown here is derived from an EMBL/GenBank/DDBJ whole genome shotgun (WGS) entry which is preliminary data.</text>
</comment>